<reference evidence="8 9" key="1">
    <citation type="submission" date="2020-06" db="EMBL/GenBank/DDBJ databases">
        <authorList>
            <person name="Li R."/>
            <person name="Bekaert M."/>
        </authorList>
    </citation>
    <scope>NUCLEOTIDE SEQUENCE [LARGE SCALE GENOMIC DNA]</scope>
    <source>
        <strain evidence="9">wild</strain>
    </source>
</reference>
<dbReference type="FunFam" id="3.40.50.410:FF:000004">
    <property type="entry name" value="collagen alpha-6(VI) chain"/>
    <property type="match status" value="1"/>
</dbReference>
<sequence length="311" mass="33922">MTPGTTPIPINKLLTTGDFGLAKFDLVIILDSSTSVREENYDTMKQFTKDLLANSDIDGGNVRVGVASFSMRGSINFQLKDYRTKKDVFNAIDKIQYIYGSTNTADAIRLMRADMFTAENGDRPDVKNIAIIITDGVSNINSQTTIPEAEKARDVGIHLYTIGIGLSNLTELNGMASVPAKDNSFNVQSFDELKGLAKIFPSKRPALLSTTTSIVENTADAQLSTTTSFVESTADTQLSTTTSFVESTADTGIPTYVIIVVTTLVFMLIAALVVIVVVCYKRKRANHSSSRDIPQNQTIEQRGLILQTIQQ</sequence>
<feature type="domain" description="VWFA" evidence="7">
    <location>
        <begin position="25"/>
        <end position="200"/>
    </location>
</feature>
<evidence type="ECO:0000259" key="7">
    <source>
        <dbReference type="PROSITE" id="PS50234"/>
    </source>
</evidence>
<evidence type="ECO:0000256" key="6">
    <source>
        <dbReference type="SAM" id="Phobius"/>
    </source>
</evidence>
<dbReference type="AlphaFoldDB" id="A0A6J8EPT4"/>
<keyword evidence="9" id="KW-1185">Reference proteome</keyword>
<dbReference type="Gene3D" id="3.40.50.410">
    <property type="entry name" value="von Willebrand factor, type A domain"/>
    <property type="match status" value="1"/>
</dbReference>
<evidence type="ECO:0000313" key="9">
    <source>
        <dbReference type="Proteomes" id="UP000507470"/>
    </source>
</evidence>
<dbReference type="PROSITE" id="PS50234">
    <property type="entry name" value="VWFA"/>
    <property type="match status" value="1"/>
</dbReference>
<dbReference type="Pfam" id="PF00092">
    <property type="entry name" value="VWA"/>
    <property type="match status" value="1"/>
</dbReference>
<keyword evidence="2" id="KW-0964">Secreted</keyword>
<accession>A0A6J8EPT4</accession>
<evidence type="ECO:0000256" key="1">
    <source>
        <dbReference type="ARBA" id="ARBA00004613"/>
    </source>
</evidence>
<organism evidence="8 9">
    <name type="scientific">Mytilus coruscus</name>
    <name type="common">Sea mussel</name>
    <dbReference type="NCBI Taxonomy" id="42192"/>
    <lineage>
        <taxon>Eukaryota</taxon>
        <taxon>Metazoa</taxon>
        <taxon>Spiralia</taxon>
        <taxon>Lophotrochozoa</taxon>
        <taxon>Mollusca</taxon>
        <taxon>Bivalvia</taxon>
        <taxon>Autobranchia</taxon>
        <taxon>Pteriomorphia</taxon>
        <taxon>Mytilida</taxon>
        <taxon>Mytiloidea</taxon>
        <taxon>Mytilidae</taxon>
        <taxon>Mytilinae</taxon>
        <taxon>Mytilus</taxon>
    </lineage>
</organism>
<dbReference type="PRINTS" id="PR00453">
    <property type="entry name" value="VWFADOMAIN"/>
</dbReference>
<evidence type="ECO:0000256" key="5">
    <source>
        <dbReference type="ARBA" id="ARBA00023180"/>
    </source>
</evidence>
<dbReference type="CDD" id="cd01450">
    <property type="entry name" value="vWFA_subfamily_ECM"/>
    <property type="match status" value="1"/>
</dbReference>
<dbReference type="InterPro" id="IPR002035">
    <property type="entry name" value="VWF_A"/>
</dbReference>
<evidence type="ECO:0000256" key="4">
    <source>
        <dbReference type="ARBA" id="ARBA00022737"/>
    </source>
</evidence>
<dbReference type="SUPFAM" id="SSF53300">
    <property type="entry name" value="vWA-like"/>
    <property type="match status" value="1"/>
</dbReference>
<comment type="subcellular location">
    <subcellularLocation>
        <location evidence="1">Secreted</location>
    </subcellularLocation>
</comment>
<dbReference type="GO" id="GO:0005576">
    <property type="term" value="C:extracellular region"/>
    <property type="evidence" value="ECO:0007669"/>
    <property type="project" value="UniProtKB-SubCell"/>
</dbReference>
<dbReference type="PANTHER" id="PTHR24020">
    <property type="entry name" value="COLLAGEN ALPHA"/>
    <property type="match status" value="1"/>
</dbReference>
<dbReference type="PANTHER" id="PTHR24020:SF84">
    <property type="entry name" value="VWFA DOMAIN-CONTAINING PROTEIN"/>
    <property type="match status" value="1"/>
</dbReference>
<proteinExistence type="predicted"/>
<keyword evidence="6" id="KW-0472">Membrane</keyword>
<evidence type="ECO:0000256" key="2">
    <source>
        <dbReference type="ARBA" id="ARBA00022525"/>
    </source>
</evidence>
<gene>
    <name evidence="8" type="ORF">MCOR_53650</name>
</gene>
<keyword evidence="5" id="KW-0325">Glycoprotein</keyword>
<dbReference type="Proteomes" id="UP000507470">
    <property type="component" value="Unassembled WGS sequence"/>
</dbReference>
<dbReference type="InterPro" id="IPR050525">
    <property type="entry name" value="ECM_Assembly_Org"/>
</dbReference>
<keyword evidence="6" id="KW-1133">Transmembrane helix</keyword>
<evidence type="ECO:0000313" key="8">
    <source>
        <dbReference type="EMBL" id="CAC5421535.1"/>
    </source>
</evidence>
<dbReference type="EMBL" id="CACVKT020009357">
    <property type="protein sequence ID" value="CAC5421535.1"/>
    <property type="molecule type" value="Genomic_DNA"/>
</dbReference>
<dbReference type="OrthoDB" id="199024at2759"/>
<feature type="transmembrane region" description="Helical" evidence="6">
    <location>
        <begin position="256"/>
        <end position="280"/>
    </location>
</feature>
<evidence type="ECO:0000256" key="3">
    <source>
        <dbReference type="ARBA" id="ARBA00022729"/>
    </source>
</evidence>
<keyword evidence="6" id="KW-0812">Transmembrane</keyword>
<name>A0A6J8EPT4_MYTCO</name>
<protein>
    <recommendedName>
        <fullName evidence="7">VWFA domain-containing protein</fullName>
    </recommendedName>
</protein>
<dbReference type="InterPro" id="IPR036465">
    <property type="entry name" value="vWFA_dom_sf"/>
</dbReference>
<keyword evidence="4" id="KW-0677">Repeat</keyword>
<keyword evidence="3" id="KW-0732">Signal</keyword>
<dbReference type="SMART" id="SM00327">
    <property type="entry name" value="VWA"/>
    <property type="match status" value="1"/>
</dbReference>